<dbReference type="AlphaFoldDB" id="A0A7I9XLW1"/>
<feature type="domain" description="PPE" evidence="2">
    <location>
        <begin position="3"/>
        <end position="165"/>
    </location>
</feature>
<dbReference type="Pfam" id="PF00823">
    <property type="entry name" value="PPE"/>
    <property type="match status" value="1"/>
</dbReference>
<dbReference type="PANTHER" id="PTHR46766">
    <property type="entry name" value="GLUTAMINE-RICH PROTEIN 2"/>
    <property type="match status" value="1"/>
</dbReference>
<evidence type="ECO:0000256" key="1">
    <source>
        <dbReference type="ARBA" id="ARBA00010652"/>
    </source>
</evidence>
<dbReference type="InterPro" id="IPR038332">
    <property type="entry name" value="PPE_sf"/>
</dbReference>
<dbReference type="Pfam" id="PF12484">
    <property type="entry name" value="PPE-SVP"/>
    <property type="match status" value="1"/>
</dbReference>
<organism evidence="4 5">
    <name type="scientific">Mycolicibacter senuensis</name>
    <dbReference type="NCBI Taxonomy" id="386913"/>
    <lineage>
        <taxon>Bacteria</taxon>
        <taxon>Bacillati</taxon>
        <taxon>Actinomycetota</taxon>
        <taxon>Actinomycetes</taxon>
        <taxon>Mycobacteriales</taxon>
        <taxon>Mycobacteriaceae</taxon>
        <taxon>Mycolicibacter</taxon>
    </lineage>
</organism>
<evidence type="ECO:0000259" key="2">
    <source>
        <dbReference type="Pfam" id="PF00823"/>
    </source>
</evidence>
<gene>
    <name evidence="4" type="primary">PPE26_3</name>
    <name evidence="4" type="ORF">MSEN_22700</name>
</gene>
<protein>
    <submittedName>
        <fullName evidence="4">PPE family protein PPE26</fullName>
    </submittedName>
</protein>
<evidence type="ECO:0000313" key="4">
    <source>
        <dbReference type="EMBL" id="GFG70550.1"/>
    </source>
</evidence>
<comment type="caution">
    <text evidence="4">The sequence shown here is derived from an EMBL/GenBank/DDBJ whole genome shotgun (WGS) entry which is preliminary data.</text>
</comment>
<reference evidence="4 5" key="1">
    <citation type="journal article" date="2019" name="Emerg. Microbes Infect.">
        <title>Comprehensive subspecies identification of 175 nontuberculous mycobacteria species based on 7547 genomic profiles.</title>
        <authorList>
            <person name="Matsumoto Y."/>
            <person name="Kinjo T."/>
            <person name="Motooka D."/>
            <person name="Nabeya D."/>
            <person name="Jung N."/>
            <person name="Uechi K."/>
            <person name="Horii T."/>
            <person name="Iida T."/>
            <person name="Fujita J."/>
            <person name="Nakamura S."/>
        </authorList>
    </citation>
    <scope>NUCLEOTIDE SEQUENCE [LARGE SCALE GENOMIC DNA]</scope>
    <source>
        <strain evidence="4 5">JCM 16017</strain>
    </source>
</reference>
<proteinExistence type="inferred from homology"/>
<evidence type="ECO:0000313" key="5">
    <source>
        <dbReference type="Proteomes" id="UP000465263"/>
    </source>
</evidence>
<dbReference type="EMBL" id="BLKV01000001">
    <property type="protein sequence ID" value="GFG70550.1"/>
    <property type="molecule type" value="Genomic_DNA"/>
</dbReference>
<sequence>MIDYATLPPEVNSGRLYAGPGSTPMMAVASAWRGLAAEISSALTSYETTLTQLVDEAWMGPASVSMTAATKPYLAWMTDTLAKAEDTASRATAAAAAFEAAHAATPPPAVIAANRAQQKQLVATNVVGQNSAAIMASDTQYLEMWAQAANVMYSYAASSATATRVTPFTEPNQSTNPDGTANQAAAVGQANATAAGSTAQTAQNAQTAQLISSLPNALQTLTSPAPTDLPPATLAGLVEAFFRNASINGVVSLLTYPLNGGMSFVGTSAAFTPASLIPTMTTFFSGSGFNALGGGSAGAGIGALLAPGGPLSSLGALGGGTSGAASAAAGAFTASATTPAISAGMGQATLVGELSAPPAWAAAAPAGTAATGDALQASSWSAAPEEIESMTAVPGGIPVGADRGGFGLGTPRYGFKPTVMARPVVAG</sequence>
<dbReference type="InterPro" id="IPR000030">
    <property type="entry name" value="PPE_dom"/>
</dbReference>
<dbReference type="OrthoDB" id="4727494at2"/>
<accession>A0A7I9XLW1</accession>
<dbReference type="Gene3D" id="1.20.1260.20">
    <property type="entry name" value="PPE superfamily"/>
    <property type="match status" value="1"/>
</dbReference>
<evidence type="ECO:0000259" key="3">
    <source>
        <dbReference type="Pfam" id="PF12484"/>
    </source>
</evidence>
<keyword evidence="5" id="KW-1185">Reference proteome</keyword>
<dbReference type="InterPro" id="IPR022171">
    <property type="entry name" value="PPE_C"/>
</dbReference>
<dbReference type="Proteomes" id="UP000465263">
    <property type="component" value="Unassembled WGS sequence"/>
</dbReference>
<dbReference type="GO" id="GO:0052572">
    <property type="term" value="P:response to host immune response"/>
    <property type="evidence" value="ECO:0007669"/>
    <property type="project" value="TreeGrafter"/>
</dbReference>
<name>A0A7I9XLW1_9MYCO</name>
<comment type="similarity">
    <text evidence="1">Belongs to the mycobacterial PPE family.</text>
</comment>
<dbReference type="PANTHER" id="PTHR46766:SF1">
    <property type="entry name" value="GLUTAMINE-RICH PROTEIN 2"/>
    <property type="match status" value="1"/>
</dbReference>
<dbReference type="SUPFAM" id="SSF140459">
    <property type="entry name" value="PE/PPE dimer-like"/>
    <property type="match status" value="1"/>
</dbReference>
<feature type="domain" description="PPE family C-terminal" evidence="3">
    <location>
        <begin position="342"/>
        <end position="423"/>
    </location>
</feature>